<name>A0A5C3KKX3_COPMA</name>
<reference evidence="1 2" key="1">
    <citation type="journal article" date="2019" name="Nat. Ecol. Evol.">
        <title>Megaphylogeny resolves global patterns of mushroom evolution.</title>
        <authorList>
            <person name="Varga T."/>
            <person name="Krizsan K."/>
            <person name="Foldi C."/>
            <person name="Dima B."/>
            <person name="Sanchez-Garcia M."/>
            <person name="Sanchez-Ramirez S."/>
            <person name="Szollosi G.J."/>
            <person name="Szarkandi J.G."/>
            <person name="Papp V."/>
            <person name="Albert L."/>
            <person name="Andreopoulos W."/>
            <person name="Angelini C."/>
            <person name="Antonin V."/>
            <person name="Barry K.W."/>
            <person name="Bougher N.L."/>
            <person name="Buchanan P."/>
            <person name="Buyck B."/>
            <person name="Bense V."/>
            <person name="Catcheside P."/>
            <person name="Chovatia M."/>
            <person name="Cooper J."/>
            <person name="Damon W."/>
            <person name="Desjardin D."/>
            <person name="Finy P."/>
            <person name="Geml J."/>
            <person name="Haridas S."/>
            <person name="Hughes K."/>
            <person name="Justo A."/>
            <person name="Karasinski D."/>
            <person name="Kautmanova I."/>
            <person name="Kiss B."/>
            <person name="Kocsube S."/>
            <person name="Kotiranta H."/>
            <person name="LaButti K.M."/>
            <person name="Lechner B.E."/>
            <person name="Liimatainen K."/>
            <person name="Lipzen A."/>
            <person name="Lukacs Z."/>
            <person name="Mihaltcheva S."/>
            <person name="Morgado L.N."/>
            <person name="Niskanen T."/>
            <person name="Noordeloos M.E."/>
            <person name="Ohm R.A."/>
            <person name="Ortiz-Santana B."/>
            <person name="Ovrebo C."/>
            <person name="Racz N."/>
            <person name="Riley R."/>
            <person name="Savchenko A."/>
            <person name="Shiryaev A."/>
            <person name="Soop K."/>
            <person name="Spirin V."/>
            <person name="Szebenyi C."/>
            <person name="Tomsovsky M."/>
            <person name="Tulloss R.E."/>
            <person name="Uehling J."/>
            <person name="Grigoriev I.V."/>
            <person name="Vagvolgyi C."/>
            <person name="Papp T."/>
            <person name="Martin F.M."/>
            <person name="Miettinen O."/>
            <person name="Hibbett D.S."/>
            <person name="Nagy L.G."/>
        </authorList>
    </citation>
    <scope>NUCLEOTIDE SEQUENCE [LARGE SCALE GENOMIC DNA]</scope>
    <source>
        <strain evidence="1 2">CBS 121175</strain>
    </source>
</reference>
<accession>A0A5C3KKX3</accession>
<organism evidence="1 2">
    <name type="scientific">Coprinopsis marcescibilis</name>
    <name type="common">Agaric fungus</name>
    <name type="synonym">Psathyrella marcescibilis</name>
    <dbReference type="NCBI Taxonomy" id="230819"/>
    <lineage>
        <taxon>Eukaryota</taxon>
        <taxon>Fungi</taxon>
        <taxon>Dikarya</taxon>
        <taxon>Basidiomycota</taxon>
        <taxon>Agaricomycotina</taxon>
        <taxon>Agaricomycetes</taxon>
        <taxon>Agaricomycetidae</taxon>
        <taxon>Agaricales</taxon>
        <taxon>Agaricineae</taxon>
        <taxon>Psathyrellaceae</taxon>
        <taxon>Coprinopsis</taxon>
    </lineage>
</organism>
<gene>
    <name evidence="1" type="ORF">FA15DRAFT_673120</name>
</gene>
<dbReference type="Proteomes" id="UP000307440">
    <property type="component" value="Unassembled WGS sequence"/>
</dbReference>
<sequence>MLKAPLIKSGKYSIPLFLRVLNQYIALDLVPQPTSDLVPSQLCHSWSQSHI</sequence>
<protein>
    <submittedName>
        <fullName evidence="1">Uncharacterized protein</fullName>
    </submittedName>
</protein>
<keyword evidence="2" id="KW-1185">Reference proteome</keyword>
<dbReference type="AlphaFoldDB" id="A0A5C3KKX3"/>
<dbReference type="EMBL" id="ML210286">
    <property type="protein sequence ID" value="TFK20822.1"/>
    <property type="molecule type" value="Genomic_DNA"/>
</dbReference>
<evidence type="ECO:0000313" key="2">
    <source>
        <dbReference type="Proteomes" id="UP000307440"/>
    </source>
</evidence>
<evidence type="ECO:0000313" key="1">
    <source>
        <dbReference type="EMBL" id="TFK20822.1"/>
    </source>
</evidence>
<proteinExistence type="predicted"/>